<dbReference type="InterPro" id="IPR013083">
    <property type="entry name" value="Znf_RING/FYVE/PHD"/>
</dbReference>
<dbReference type="EMBL" id="JALNTZ010000009">
    <property type="protein sequence ID" value="KAJ3641987.1"/>
    <property type="molecule type" value="Genomic_DNA"/>
</dbReference>
<proteinExistence type="predicted"/>
<evidence type="ECO:0000313" key="3">
    <source>
        <dbReference type="Proteomes" id="UP001168821"/>
    </source>
</evidence>
<dbReference type="Gene3D" id="3.30.40.10">
    <property type="entry name" value="Zinc/RING finger domain, C3HC4 (zinc finger)"/>
    <property type="match status" value="1"/>
</dbReference>
<dbReference type="AlphaFoldDB" id="A0AA38HSP6"/>
<evidence type="ECO:0000256" key="1">
    <source>
        <dbReference type="SAM" id="Coils"/>
    </source>
</evidence>
<name>A0AA38HSP6_9CUCU</name>
<dbReference type="PANTHER" id="PTHR37445:SF3">
    <property type="entry name" value="ZINC FINGER PHD-TYPE DOMAIN-CONTAINING PROTEIN"/>
    <property type="match status" value="1"/>
</dbReference>
<protein>
    <recommendedName>
        <fullName evidence="4">PHD-type domain-containing protein</fullName>
    </recommendedName>
</protein>
<dbReference type="PANTHER" id="PTHR37445">
    <property type="entry name" value="PROTEIN CBG24663"/>
    <property type="match status" value="1"/>
</dbReference>
<accession>A0AA38HSP6</accession>
<evidence type="ECO:0008006" key="4">
    <source>
        <dbReference type="Google" id="ProtNLM"/>
    </source>
</evidence>
<keyword evidence="1" id="KW-0175">Coiled coil</keyword>
<comment type="caution">
    <text evidence="2">The sequence shown here is derived from an EMBL/GenBank/DDBJ whole genome shotgun (WGS) entry which is preliminary data.</text>
</comment>
<gene>
    <name evidence="2" type="ORF">Zmor_028455</name>
</gene>
<keyword evidence="3" id="KW-1185">Reference proteome</keyword>
<sequence length="256" mass="28816">MRCLKCKGDIDDKSTAYIKCDGCTKPIHTACSELSQQDLKCLALRSTSSRRLIYICLECEQGVHQIPKLISMINMLQDEIQQLKNTIKATTTIASSDSSFIETEKVINEITERKKRECNIIIFNVKESNGISKQEQNVADCSLVNDFISESKLNLPTVPPVRLGKFDATNVNRARPIKVTLSSPEDVSSMIKNFKTLKSMDKWSHINISMDRTPMQINAYKSVRAALDNRLAQGEKNLKIQYRNGIPTTIANLSEN</sequence>
<dbReference type="Proteomes" id="UP001168821">
    <property type="component" value="Unassembled WGS sequence"/>
</dbReference>
<evidence type="ECO:0000313" key="2">
    <source>
        <dbReference type="EMBL" id="KAJ3641987.1"/>
    </source>
</evidence>
<organism evidence="2 3">
    <name type="scientific">Zophobas morio</name>
    <dbReference type="NCBI Taxonomy" id="2755281"/>
    <lineage>
        <taxon>Eukaryota</taxon>
        <taxon>Metazoa</taxon>
        <taxon>Ecdysozoa</taxon>
        <taxon>Arthropoda</taxon>
        <taxon>Hexapoda</taxon>
        <taxon>Insecta</taxon>
        <taxon>Pterygota</taxon>
        <taxon>Neoptera</taxon>
        <taxon>Endopterygota</taxon>
        <taxon>Coleoptera</taxon>
        <taxon>Polyphaga</taxon>
        <taxon>Cucujiformia</taxon>
        <taxon>Tenebrionidae</taxon>
        <taxon>Zophobas</taxon>
    </lineage>
</organism>
<dbReference type="SUPFAM" id="SSF57903">
    <property type="entry name" value="FYVE/PHD zinc finger"/>
    <property type="match status" value="1"/>
</dbReference>
<dbReference type="InterPro" id="IPR011011">
    <property type="entry name" value="Znf_FYVE_PHD"/>
</dbReference>
<feature type="coiled-coil region" evidence="1">
    <location>
        <begin position="66"/>
        <end position="93"/>
    </location>
</feature>
<reference evidence="2" key="1">
    <citation type="journal article" date="2023" name="G3 (Bethesda)">
        <title>Whole genome assemblies of Zophobas morio and Tenebrio molitor.</title>
        <authorList>
            <person name="Kaur S."/>
            <person name="Stinson S.A."/>
            <person name="diCenzo G.C."/>
        </authorList>
    </citation>
    <scope>NUCLEOTIDE SEQUENCE</scope>
    <source>
        <strain evidence="2">QUZm001</strain>
    </source>
</reference>